<dbReference type="InterPro" id="IPR001647">
    <property type="entry name" value="HTH_TetR"/>
</dbReference>
<keyword evidence="6" id="KW-1185">Reference proteome</keyword>
<dbReference type="Pfam" id="PF00440">
    <property type="entry name" value="TetR_N"/>
    <property type="match status" value="1"/>
</dbReference>
<accession>A0A7X5UPW7</accession>
<dbReference type="PRINTS" id="PR00455">
    <property type="entry name" value="HTHTETR"/>
</dbReference>
<dbReference type="GO" id="GO:0003700">
    <property type="term" value="F:DNA-binding transcription factor activity"/>
    <property type="evidence" value="ECO:0007669"/>
    <property type="project" value="TreeGrafter"/>
</dbReference>
<dbReference type="Proteomes" id="UP000545493">
    <property type="component" value="Unassembled WGS sequence"/>
</dbReference>
<dbReference type="GO" id="GO:0000976">
    <property type="term" value="F:transcription cis-regulatory region binding"/>
    <property type="evidence" value="ECO:0007669"/>
    <property type="project" value="TreeGrafter"/>
</dbReference>
<dbReference type="Gene3D" id="1.10.357.10">
    <property type="entry name" value="Tetracycline Repressor, domain 2"/>
    <property type="match status" value="1"/>
</dbReference>
<dbReference type="EMBL" id="JAAOYM010000001">
    <property type="protein sequence ID" value="NIJ11971.1"/>
    <property type="molecule type" value="Genomic_DNA"/>
</dbReference>
<feature type="region of interest" description="Disordered" evidence="3">
    <location>
        <begin position="203"/>
        <end position="222"/>
    </location>
</feature>
<proteinExistence type="predicted"/>
<reference evidence="5 6" key="1">
    <citation type="submission" date="2020-03" db="EMBL/GenBank/DDBJ databases">
        <title>Sequencing the genomes of 1000 actinobacteria strains.</title>
        <authorList>
            <person name="Klenk H.-P."/>
        </authorList>
    </citation>
    <scope>NUCLEOTIDE SEQUENCE [LARGE SCALE GENOMIC DNA]</scope>
    <source>
        <strain evidence="5 6">DSM 45685</strain>
    </source>
</reference>
<dbReference type="AlphaFoldDB" id="A0A7X5UPW7"/>
<dbReference type="PANTHER" id="PTHR30055:SF146">
    <property type="entry name" value="HTH-TYPE TRANSCRIPTIONAL DUAL REGULATOR CECR"/>
    <property type="match status" value="1"/>
</dbReference>
<evidence type="ECO:0000313" key="6">
    <source>
        <dbReference type="Proteomes" id="UP000545493"/>
    </source>
</evidence>
<organism evidence="5 6">
    <name type="scientific">Saccharomonospora amisosensis</name>
    <dbReference type="NCBI Taxonomy" id="1128677"/>
    <lineage>
        <taxon>Bacteria</taxon>
        <taxon>Bacillati</taxon>
        <taxon>Actinomycetota</taxon>
        <taxon>Actinomycetes</taxon>
        <taxon>Pseudonocardiales</taxon>
        <taxon>Pseudonocardiaceae</taxon>
        <taxon>Saccharomonospora</taxon>
    </lineage>
</organism>
<evidence type="ECO:0000256" key="3">
    <source>
        <dbReference type="SAM" id="MobiDB-lite"/>
    </source>
</evidence>
<feature type="DNA-binding region" description="H-T-H motif" evidence="2">
    <location>
        <begin position="33"/>
        <end position="52"/>
    </location>
</feature>
<dbReference type="InterPro" id="IPR009057">
    <property type="entry name" value="Homeodomain-like_sf"/>
</dbReference>
<dbReference type="PANTHER" id="PTHR30055">
    <property type="entry name" value="HTH-TYPE TRANSCRIPTIONAL REGULATOR RUTR"/>
    <property type="match status" value="1"/>
</dbReference>
<keyword evidence="1 2" id="KW-0238">DNA-binding</keyword>
<feature type="domain" description="HTH tetR-type" evidence="4">
    <location>
        <begin position="10"/>
        <end position="70"/>
    </location>
</feature>
<dbReference type="SUPFAM" id="SSF48498">
    <property type="entry name" value="Tetracyclin repressor-like, C-terminal domain"/>
    <property type="match status" value="1"/>
</dbReference>
<dbReference type="InterPro" id="IPR036271">
    <property type="entry name" value="Tet_transcr_reg_TetR-rel_C_sf"/>
</dbReference>
<dbReference type="InterPro" id="IPR050109">
    <property type="entry name" value="HTH-type_TetR-like_transc_reg"/>
</dbReference>
<evidence type="ECO:0000256" key="2">
    <source>
        <dbReference type="PROSITE-ProRule" id="PRU00335"/>
    </source>
</evidence>
<sequence>MSVQPRLKAPARRANIVAAALDAFASGGYGATGMGDVARLSGVTRAVLYDHFASKKALFLAVLEEQRATFLGFIAARITGEGSKSERMLATTEAVFHFAERYPNAWRMLFVNATHGDPDIDAAWNDVAVSLNHAVTRLLADDLRTADIDPDDQRAALLVEMLIGALTRAVEWRRKHGGLTRAEAVDTAMDLLWSGLAATASYQPEAGARSDTKPPPAAGSRR</sequence>
<dbReference type="RefSeq" id="WP_167170027.1">
    <property type="nucleotide sequence ID" value="NZ_JAAOYM010000001.1"/>
</dbReference>
<name>A0A7X5UPW7_9PSEU</name>
<protein>
    <submittedName>
        <fullName evidence="5">AcrR family transcriptional regulator</fullName>
    </submittedName>
</protein>
<feature type="compositionally biased region" description="Pro residues" evidence="3">
    <location>
        <begin position="213"/>
        <end position="222"/>
    </location>
</feature>
<dbReference type="PROSITE" id="PS50977">
    <property type="entry name" value="HTH_TETR_2"/>
    <property type="match status" value="1"/>
</dbReference>
<evidence type="ECO:0000256" key="1">
    <source>
        <dbReference type="ARBA" id="ARBA00023125"/>
    </source>
</evidence>
<dbReference type="SUPFAM" id="SSF46689">
    <property type="entry name" value="Homeodomain-like"/>
    <property type="match status" value="1"/>
</dbReference>
<evidence type="ECO:0000313" key="5">
    <source>
        <dbReference type="EMBL" id="NIJ11971.1"/>
    </source>
</evidence>
<comment type="caution">
    <text evidence="5">The sequence shown here is derived from an EMBL/GenBank/DDBJ whole genome shotgun (WGS) entry which is preliminary data.</text>
</comment>
<gene>
    <name evidence="5" type="ORF">FHU38_002315</name>
</gene>
<evidence type="ECO:0000259" key="4">
    <source>
        <dbReference type="PROSITE" id="PS50977"/>
    </source>
</evidence>